<reference evidence="1" key="1">
    <citation type="submission" date="2021-01" db="UniProtKB">
        <authorList>
            <consortium name="EnsemblPlants"/>
        </authorList>
    </citation>
    <scope>IDENTIFICATION</scope>
</reference>
<protein>
    <submittedName>
        <fullName evidence="1">Uncharacterized protein</fullName>
    </submittedName>
</protein>
<evidence type="ECO:0000313" key="1">
    <source>
        <dbReference type="EnsemblPlants" id="Kaladp0070s0160.1.v1.1.CDS.1"/>
    </source>
</evidence>
<dbReference type="AlphaFoldDB" id="A0A7N0UKD9"/>
<evidence type="ECO:0000313" key="2">
    <source>
        <dbReference type="Proteomes" id="UP000594263"/>
    </source>
</evidence>
<organism evidence="1 2">
    <name type="scientific">Kalanchoe fedtschenkoi</name>
    <name type="common">Lavender scallops</name>
    <name type="synonym">South American air plant</name>
    <dbReference type="NCBI Taxonomy" id="63787"/>
    <lineage>
        <taxon>Eukaryota</taxon>
        <taxon>Viridiplantae</taxon>
        <taxon>Streptophyta</taxon>
        <taxon>Embryophyta</taxon>
        <taxon>Tracheophyta</taxon>
        <taxon>Spermatophyta</taxon>
        <taxon>Magnoliopsida</taxon>
        <taxon>eudicotyledons</taxon>
        <taxon>Gunneridae</taxon>
        <taxon>Pentapetalae</taxon>
        <taxon>Saxifragales</taxon>
        <taxon>Crassulaceae</taxon>
        <taxon>Kalanchoe</taxon>
    </lineage>
</organism>
<sequence length="64" mass="7360">MFVLGLTQTCHSNQLTSRKNNRYSSASPPCKLLTFLLITRYSVSPYFWQSSSTSQHSFLWTLTP</sequence>
<dbReference type="Proteomes" id="UP000594263">
    <property type="component" value="Unplaced"/>
</dbReference>
<dbReference type="Gramene" id="Kaladp0070s0160.1.v1.1">
    <property type="protein sequence ID" value="Kaladp0070s0160.1.v1.1.CDS.1"/>
    <property type="gene ID" value="Kaladp0070s0160.v1.1"/>
</dbReference>
<dbReference type="EnsemblPlants" id="Kaladp0070s0160.1.v1.1">
    <property type="protein sequence ID" value="Kaladp0070s0160.1.v1.1.CDS.1"/>
    <property type="gene ID" value="Kaladp0070s0160.v1.1"/>
</dbReference>
<keyword evidence="2" id="KW-1185">Reference proteome</keyword>
<accession>A0A7N0UKD9</accession>
<name>A0A7N0UKD9_KALFE</name>
<proteinExistence type="predicted"/>